<dbReference type="Gene3D" id="3.90.176.10">
    <property type="entry name" value="Toxin ADP-ribosyltransferase, Chain A, domain 1"/>
    <property type="match status" value="1"/>
</dbReference>
<keyword evidence="5 10" id="KW-0732">Signal</keyword>
<evidence type="ECO:0000256" key="6">
    <source>
        <dbReference type="ARBA" id="ARBA00022857"/>
    </source>
</evidence>
<feature type="non-terminal residue" evidence="11">
    <location>
        <position position="1"/>
    </location>
</feature>
<dbReference type="GO" id="GO:0106274">
    <property type="term" value="F:NAD+-protein-arginine ADP-ribosyltransferase activity"/>
    <property type="evidence" value="ECO:0007669"/>
    <property type="project" value="UniProtKB-EC"/>
</dbReference>
<evidence type="ECO:0000313" key="11">
    <source>
        <dbReference type="EMBL" id="NXR58694.1"/>
    </source>
</evidence>
<evidence type="ECO:0000256" key="5">
    <source>
        <dbReference type="ARBA" id="ARBA00022729"/>
    </source>
</evidence>
<dbReference type="PROSITE" id="PS01291">
    <property type="entry name" value="ART"/>
    <property type="match status" value="1"/>
</dbReference>
<evidence type="ECO:0000256" key="4">
    <source>
        <dbReference type="ARBA" id="ARBA00022695"/>
    </source>
</evidence>
<feature type="non-terminal residue" evidence="11">
    <location>
        <position position="259"/>
    </location>
</feature>
<dbReference type="PANTHER" id="PTHR10339:SF19">
    <property type="entry name" value="GPI-LINKED NAD(P)(+)--ARGININE ADP-RIBOSYLTRANSFERASE 1"/>
    <property type="match status" value="1"/>
</dbReference>
<dbReference type="FunFam" id="3.90.176.10:FF:000001">
    <property type="entry name" value="NAD(P)(+)--arginine ADP-ribosyltransferase"/>
    <property type="match status" value="1"/>
</dbReference>
<dbReference type="GO" id="GO:0005615">
    <property type="term" value="C:extracellular space"/>
    <property type="evidence" value="ECO:0007669"/>
    <property type="project" value="UniProtKB-ARBA"/>
</dbReference>
<evidence type="ECO:0000256" key="3">
    <source>
        <dbReference type="ARBA" id="ARBA00022679"/>
    </source>
</evidence>
<keyword evidence="8" id="KW-1015">Disulfide bond</keyword>
<feature type="signal peptide" evidence="10">
    <location>
        <begin position="1"/>
        <end position="20"/>
    </location>
</feature>
<dbReference type="EMBL" id="VWYO01003207">
    <property type="protein sequence ID" value="NXR58694.1"/>
    <property type="molecule type" value="Genomic_DNA"/>
</dbReference>
<evidence type="ECO:0000256" key="8">
    <source>
        <dbReference type="ARBA" id="ARBA00023157"/>
    </source>
</evidence>
<dbReference type="EC" id="2.4.2.31" evidence="10"/>
<proteinExistence type="inferred from homology"/>
<dbReference type="GO" id="GO:0044194">
    <property type="term" value="C:cytolytic granule"/>
    <property type="evidence" value="ECO:0007669"/>
    <property type="project" value="UniProtKB-ARBA"/>
</dbReference>
<dbReference type="GO" id="GO:0046677">
    <property type="term" value="P:response to antibiotic"/>
    <property type="evidence" value="ECO:0007669"/>
    <property type="project" value="UniProtKB-ARBA"/>
</dbReference>
<dbReference type="Pfam" id="PF01129">
    <property type="entry name" value="ART"/>
    <property type="match status" value="1"/>
</dbReference>
<dbReference type="GO" id="GO:0016779">
    <property type="term" value="F:nucleotidyltransferase activity"/>
    <property type="evidence" value="ECO:0007669"/>
    <property type="project" value="UniProtKB-KW"/>
</dbReference>
<dbReference type="PRINTS" id="PR00970">
    <property type="entry name" value="RIBTRNSFRASE"/>
</dbReference>
<evidence type="ECO:0000256" key="2">
    <source>
        <dbReference type="ARBA" id="ARBA00022676"/>
    </source>
</evidence>
<evidence type="ECO:0000256" key="1">
    <source>
        <dbReference type="ARBA" id="ARBA00009558"/>
    </source>
</evidence>
<protein>
    <recommendedName>
        <fullName evidence="10">NAD(P)(+)--arginine ADP-ribosyltransferase</fullName>
        <ecNumber evidence="10">2.4.2.31</ecNumber>
    </recommendedName>
    <alternativeName>
        <fullName evidence="10">Mono(ADP-ribosyl)transferase</fullName>
    </alternativeName>
</protein>
<dbReference type="AlphaFoldDB" id="A0A7L2MGN0"/>
<keyword evidence="7 10" id="KW-0520">NAD</keyword>
<organism evidence="11 12">
    <name type="scientific">Rhadina sibilatrix</name>
    <dbReference type="NCBI Taxonomy" id="2585818"/>
    <lineage>
        <taxon>Eukaryota</taxon>
        <taxon>Metazoa</taxon>
        <taxon>Chordata</taxon>
        <taxon>Craniata</taxon>
        <taxon>Vertebrata</taxon>
        <taxon>Euteleostomi</taxon>
        <taxon>Archelosauria</taxon>
        <taxon>Archosauria</taxon>
        <taxon>Dinosauria</taxon>
        <taxon>Saurischia</taxon>
        <taxon>Theropoda</taxon>
        <taxon>Coelurosauria</taxon>
        <taxon>Aves</taxon>
        <taxon>Neognathae</taxon>
        <taxon>Neoaves</taxon>
        <taxon>Telluraves</taxon>
        <taxon>Australaves</taxon>
        <taxon>Passeriformes</taxon>
        <taxon>Sylvioidea</taxon>
        <taxon>Phylloscopidae</taxon>
        <taxon>Rhadina</taxon>
    </lineage>
</organism>
<reference evidence="11 12" key="1">
    <citation type="submission" date="2019-09" db="EMBL/GenBank/DDBJ databases">
        <title>Bird 10,000 Genomes (B10K) Project - Family phase.</title>
        <authorList>
            <person name="Zhang G."/>
        </authorList>
    </citation>
    <scope>NUCLEOTIDE SEQUENCE [LARGE SCALE GENOMIC DNA]</scope>
    <source>
        <strain evidence="11">B10K-DU-002-26</strain>
        <tissue evidence="11">Muscle</tissue>
    </source>
</reference>
<dbReference type="SUPFAM" id="SSF56399">
    <property type="entry name" value="ADP-ribosylation"/>
    <property type="match status" value="1"/>
</dbReference>
<evidence type="ECO:0000313" key="12">
    <source>
        <dbReference type="Proteomes" id="UP000587697"/>
    </source>
</evidence>
<dbReference type="PANTHER" id="PTHR10339">
    <property type="entry name" value="ADP-RIBOSYLTRANSFERASE"/>
    <property type="match status" value="1"/>
</dbReference>
<keyword evidence="4" id="KW-0548">Nucleotidyltransferase</keyword>
<sequence length="259" mass="27985">SMALLAQTLALLAVTLTTMANKVKRLDMAEDSFDDQYQGCRPAMTAALPALKRSELQLNPAFAKAWAEATGRWQKRRSTDSPLSPAQATAVIAFATDGLHQEFNAAVGAAGRSPREYRDNFHFKTLHFLLTDALAALRADLGGTCQDTFHRLCGVQFVAQQGDTVRFDRFLSVPRSGGPDSCPGKGSLLRVYTCRGVDVTFFTTDLPKGGVVIPPFETFKVVQVTQHGDTAVMQLRSAGTSSNHNCEWLKGDSAGDSLG</sequence>
<dbReference type="Proteomes" id="UP000587697">
    <property type="component" value="Unassembled WGS sequence"/>
</dbReference>
<feature type="chain" id="PRO_5029930740" description="NAD(P)(+)--arginine ADP-ribosyltransferase" evidence="10">
    <location>
        <begin position="21"/>
        <end position="259"/>
    </location>
</feature>
<evidence type="ECO:0000256" key="7">
    <source>
        <dbReference type="ARBA" id="ARBA00023027"/>
    </source>
</evidence>
<keyword evidence="3 10" id="KW-0808">Transferase</keyword>
<keyword evidence="2 10" id="KW-0328">Glycosyltransferase</keyword>
<dbReference type="InterPro" id="IPR050999">
    <property type="entry name" value="ADP-ribosyltransferase_ARG"/>
</dbReference>
<keyword evidence="6 10" id="KW-0521">NADP</keyword>
<evidence type="ECO:0000256" key="9">
    <source>
        <dbReference type="ARBA" id="ARBA00047597"/>
    </source>
</evidence>
<comment type="similarity">
    <text evidence="1 10">Belongs to the Arg-specific ADP-ribosyltransferase family.</text>
</comment>
<comment type="caution">
    <text evidence="11">The sequence shown here is derived from an EMBL/GenBank/DDBJ whole genome shotgun (WGS) entry which is preliminary data.</text>
</comment>
<dbReference type="InterPro" id="IPR000768">
    <property type="entry name" value="ART"/>
</dbReference>
<dbReference type="PROSITE" id="PS51996">
    <property type="entry name" value="TR_MART"/>
    <property type="match status" value="1"/>
</dbReference>
<name>A0A7L2MGN0_9PASS</name>
<keyword evidence="12" id="KW-1185">Reference proteome</keyword>
<gene>
    <name evidence="11" type="primary">Art1</name>
    <name evidence="11" type="ORF">RHASIB_R10021</name>
</gene>
<dbReference type="GO" id="GO:0003950">
    <property type="term" value="F:NAD+ poly-ADP-ribosyltransferase activity"/>
    <property type="evidence" value="ECO:0007669"/>
    <property type="project" value="UniProtKB-ARBA"/>
</dbReference>
<evidence type="ECO:0000256" key="10">
    <source>
        <dbReference type="RuleBase" id="RU361228"/>
    </source>
</evidence>
<comment type="catalytic activity">
    <reaction evidence="9 10">
        <text>L-arginyl-[protein] + NAD(+) = N(omega)-(ADP-D-ribosyl)-L-arginyl-[protein] + nicotinamide + H(+)</text>
        <dbReference type="Rhea" id="RHEA:19149"/>
        <dbReference type="Rhea" id="RHEA-COMP:10532"/>
        <dbReference type="Rhea" id="RHEA-COMP:15087"/>
        <dbReference type="ChEBI" id="CHEBI:15378"/>
        <dbReference type="ChEBI" id="CHEBI:17154"/>
        <dbReference type="ChEBI" id="CHEBI:29965"/>
        <dbReference type="ChEBI" id="CHEBI:57540"/>
        <dbReference type="ChEBI" id="CHEBI:142554"/>
        <dbReference type="EC" id="2.4.2.31"/>
    </reaction>
</comment>
<accession>A0A7L2MGN0</accession>